<dbReference type="WBParaSite" id="Csp11.Scaffold520.g2819.t1">
    <property type="protein sequence ID" value="Csp11.Scaffold520.g2819.t1"/>
    <property type="gene ID" value="Csp11.Scaffold520.g2819"/>
</dbReference>
<evidence type="ECO:0000313" key="2">
    <source>
        <dbReference type="Proteomes" id="UP000095282"/>
    </source>
</evidence>
<feature type="signal peptide" evidence="1">
    <location>
        <begin position="1"/>
        <end position="21"/>
    </location>
</feature>
<organism evidence="2 3">
    <name type="scientific">Caenorhabditis tropicalis</name>
    <dbReference type="NCBI Taxonomy" id="1561998"/>
    <lineage>
        <taxon>Eukaryota</taxon>
        <taxon>Metazoa</taxon>
        <taxon>Ecdysozoa</taxon>
        <taxon>Nematoda</taxon>
        <taxon>Chromadorea</taxon>
        <taxon>Rhabditida</taxon>
        <taxon>Rhabditina</taxon>
        <taxon>Rhabditomorpha</taxon>
        <taxon>Rhabditoidea</taxon>
        <taxon>Rhabditidae</taxon>
        <taxon>Peloderinae</taxon>
        <taxon>Caenorhabditis</taxon>
    </lineage>
</organism>
<dbReference type="AlphaFoldDB" id="A0A1I7T6A2"/>
<keyword evidence="1" id="KW-0732">Signal</keyword>
<dbReference type="eggNOG" id="ENOG502SYHV">
    <property type="taxonomic scope" value="Eukaryota"/>
</dbReference>
<reference evidence="3" key="1">
    <citation type="submission" date="2016-11" db="UniProtKB">
        <authorList>
            <consortium name="WormBaseParasite"/>
        </authorList>
    </citation>
    <scope>IDENTIFICATION</scope>
</reference>
<keyword evidence="2" id="KW-1185">Reference proteome</keyword>
<evidence type="ECO:0000256" key="1">
    <source>
        <dbReference type="SAM" id="SignalP"/>
    </source>
</evidence>
<feature type="chain" id="PRO_5009307117" evidence="1">
    <location>
        <begin position="22"/>
        <end position="95"/>
    </location>
</feature>
<dbReference type="Proteomes" id="UP000095282">
    <property type="component" value="Unplaced"/>
</dbReference>
<proteinExistence type="predicted"/>
<sequence>MKVHFVIVVWFLAVAAYVTEAASLYLTGQPASDRMAKRSALLAPEANPDWNQLGWAWGKRSVGGGSEIPRRLVRALHPVKKNPDWNDLGFAWGRK</sequence>
<evidence type="ECO:0000313" key="3">
    <source>
        <dbReference type="WBParaSite" id="Csp11.Scaffold520.g2819.t1"/>
    </source>
</evidence>
<name>A0A1I7T6A2_9PELO</name>
<accession>A0A1I7T6A2</accession>
<protein>
    <submittedName>
        <fullName evidence="3">Uncharacterized protein</fullName>
    </submittedName>
</protein>